<dbReference type="EMBL" id="JBFBLL010000001">
    <property type="protein sequence ID" value="MEV8157216.1"/>
    <property type="molecule type" value="Genomic_DNA"/>
</dbReference>
<protein>
    <submittedName>
        <fullName evidence="3">GTP-binding protein</fullName>
    </submittedName>
</protein>
<dbReference type="InterPro" id="IPR027417">
    <property type="entry name" value="P-loop_NTPase"/>
</dbReference>
<feature type="region of interest" description="Disordered" evidence="1">
    <location>
        <begin position="89"/>
        <end position="118"/>
    </location>
</feature>
<keyword evidence="4" id="KW-1185">Reference proteome</keyword>
<dbReference type="Pfam" id="PF02492">
    <property type="entry name" value="cobW"/>
    <property type="match status" value="1"/>
</dbReference>
<gene>
    <name evidence="3" type="ORF">AB0O96_03270</name>
</gene>
<dbReference type="Proteomes" id="UP001553031">
    <property type="component" value="Unassembled WGS sequence"/>
</dbReference>
<feature type="region of interest" description="Disordered" evidence="1">
    <location>
        <begin position="1"/>
        <end position="40"/>
    </location>
</feature>
<dbReference type="Gene3D" id="3.40.50.300">
    <property type="entry name" value="P-loop containing nucleotide triphosphate hydrolases"/>
    <property type="match status" value="1"/>
</dbReference>
<evidence type="ECO:0000256" key="1">
    <source>
        <dbReference type="SAM" id="MobiDB-lite"/>
    </source>
</evidence>
<proteinExistence type="predicted"/>
<name>A0ABV3K9X7_9MICC</name>
<reference evidence="3 4" key="1">
    <citation type="submission" date="2024-06" db="EMBL/GenBank/DDBJ databases">
        <title>The Natural Products Discovery Center: Release of the First 8490 Sequenced Strains for Exploring Actinobacteria Biosynthetic Diversity.</title>
        <authorList>
            <person name="Kalkreuter E."/>
            <person name="Kautsar S.A."/>
            <person name="Yang D."/>
            <person name="Bader C.D."/>
            <person name="Teijaro C.N."/>
            <person name="Fluegel L."/>
            <person name="Davis C.M."/>
            <person name="Simpson J.R."/>
            <person name="Lauterbach L."/>
            <person name="Steele A.D."/>
            <person name="Gui C."/>
            <person name="Meng S."/>
            <person name="Li G."/>
            <person name="Viehrig K."/>
            <person name="Ye F."/>
            <person name="Su P."/>
            <person name="Kiefer A.F."/>
            <person name="Nichols A."/>
            <person name="Cepeda A.J."/>
            <person name="Yan W."/>
            <person name="Fan B."/>
            <person name="Jiang Y."/>
            <person name="Adhikari A."/>
            <person name="Zheng C.-J."/>
            <person name="Schuster L."/>
            <person name="Cowan T.M."/>
            <person name="Smanski M.J."/>
            <person name="Chevrette M.G."/>
            <person name="De Carvalho L.P.S."/>
            <person name="Shen B."/>
        </authorList>
    </citation>
    <scope>NUCLEOTIDE SEQUENCE [LARGE SCALE GENOMIC DNA]</scope>
    <source>
        <strain evidence="3 4">NPDC079179</strain>
    </source>
</reference>
<dbReference type="InterPro" id="IPR003495">
    <property type="entry name" value="CobW/HypB/UreG_nucleotide-bd"/>
</dbReference>
<organism evidence="3 4">
    <name type="scientific">Kocuria salsicia</name>
    <dbReference type="NCBI Taxonomy" id="664639"/>
    <lineage>
        <taxon>Bacteria</taxon>
        <taxon>Bacillati</taxon>
        <taxon>Actinomycetota</taxon>
        <taxon>Actinomycetes</taxon>
        <taxon>Micrococcales</taxon>
        <taxon>Micrococcaceae</taxon>
        <taxon>Kocuria</taxon>
    </lineage>
</organism>
<dbReference type="RefSeq" id="WP_244944809.1">
    <property type="nucleotide sequence ID" value="NZ_JBFBLL010000001.1"/>
</dbReference>
<accession>A0ABV3K9X7</accession>
<evidence type="ECO:0000313" key="4">
    <source>
        <dbReference type="Proteomes" id="UP001553031"/>
    </source>
</evidence>
<sequence length="118" mass="11949">MSPSSSSPRVYPRPGAAPWPRSGTTGHPKTAHRGPPIRKGPVVAGQVVEPVSIAGGCLCCIDDPRQLDSALAALSRPATELDAIVIEGSGLAAPPGTDPARAGQRGPEHPLRGPRGGP</sequence>
<evidence type="ECO:0000313" key="3">
    <source>
        <dbReference type="EMBL" id="MEV8157216.1"/>
    </source>
</evidence>
<feature type="domain" description="CobW/HypB/UreG nucleotide-binding" evidence="2">
    <location>
        <begin position="44"/>
        <end position="94"/>
    </location>
</feature>
<evidence type="ECO:0000259" key="2">
    <source>
        <dbReference type="Pfam" id="PF02492"/>
    </source>
</evidence>
<comment type="caution">
    <text evidence="3">The sequence shown here is derived from an EMBL/GenBank/DDBJ whole genome shotgun (WGS) entry which is preliminary data.</text>
</comment>